<dbReference type="SUPFAM" id="SSF56219">
    <property type="entry name" value="DNase I-like"/>
    <property type="match status" value="1"/>
</dbReference>
<feature type="domain" description="Endonuclease/exonuclease/phosphatase" evidence="1">
    <location>
        <begin position="7"/>
        <end position="312"/>
    </location>
</feature>
<name>A0A3R9MJA6_9FLAO</name>
<dbReference type="EMBL" id="RWBG01000001">
    <property type="protein sequence ID" value="RSK41727.1"/>
    <property type="molecule type" value="Genomic_DNA"/>
</dbReference>
<dbReference type="InterPro" id="IPR036691">
    <property type="entry name" value="Endo/exonu/phosph_ase_sf"/>
</dbReference>
<dbReference type="PANTHER" id="PTHR42834:SF1">
    <property type="entry name" value="ENDONUCLEASE_EXONUCLEASE_PHOSPHATASE FAMILY PROTEIN (AFU_ORTHOLOGUE AFUA_3G09210)"/>
    <property type="match status" value="1"/>
</dbReference>
<dbReference type="GO" id="GO:0004519">
    <property type="term" value="F:endonuclease activity"/>
    <property type="evidence" value="ECO:0007669"/>
    <property type="project" value="UniProtKB-KW"/>
</dbReference>
<organism evidence="2 3">
    <name type="scientific">Mangrovimonas spongiae</name>
    <dbReference type="NCBI Taxonomy" id="2494697"/>
    <lineage>
        <taxon>Bacteria</taxon>
        <taxon>Pseudomonadati</taxon>
        <taxon>Bacteroidota</taxon>
        <taxon>Flavobacteriia</taxon>
        <taxon>Flavobacteriales</taxon>
        <taxon>Flavobacteriaceae</taxon>
        <taxon>Mangrovimonas</taxon>
    </lineage>
</organism>
<comment type="caution">
    <text evidence="2">The sequence shown here is derived from an EMBL/GenBank/DDBJ whole genome shotgun (WGS) entry which is preliminary data.</text>
</comment>
<sequence>MPKKQFTVAFYNLENLFDIYDDDSTHDNDFLPNSAKRWTSKRYYNKIRKLSYAIKNIGLEETNFPPALLGFAEVENKLVLQDLIDSSDLKHYKYDFVHYNSPDERGIDVALLYNKTIFTVTRSEPFSVDIYNEDGTKDYTRDILLVTGQLDNSQVHIIVNHWPSRHGGKDITEQKRLTASNEVDNIINLIKQEHESPKIIVMGDFNDDPSNKSMTQLTEKQGLFNPMRTLQSHDKGTTVHYTDWNLFDQILFSTNFFEKRKGELTYKESDIFNERFLQVFKGKYEAAPFRTYIGKKYQGGYSDHFPVYILLESY</sequence>
<dbReference type="PANTHER" id="PTHR42834">
    <property type="entry name" value="ENDONUCLEASE/EXONUCLEASE/PHOSPHATASE FAMILY PROTEIN (AFU_ORTHOLOGUE AFUA_3G09210)"/>
    <property type="match status" value="1"/>
</dbReference>
<protein>
    <submittedName>
        <fullName evidence="2">Endonuclease</fullName>
    </submittedName>
</protein>
<accession>A0A3R9MJA6</accession>
<dbReference type="Pfam" id="PF19580">
    <property type="entry name" value="Exo_endo_phos_3"/>
    <property type="match status" value="1"/>
</dbReference>
<evidence type="ECO:0000313" key="2">
    <source>
        <dbReference type="EMBL" id="RSK41727.1"/>
    </source>
</evidence>
<keyword evidence="2" id="KW-0540">Nuclease</keyword>
<proteinExistence type="predicted"/>
<keyword evidence="2" id="KW-0378">Hydrolase</keyword>
<keyword evidence="2" id="KW-0255">Endonuclease</keyword>
<dbReference type="Gene3D" id="3.60.10.10">
    <property type="entry name" value="Endonuclease/exonuclease/phosphatase"/>
    <property type="match status" value="1"/>
</dbReference>
<dbReference type="Proteomes" id="UP000270620">
    <property type="component" value="Unassembled WGS sequence"/>
</dbReference>
<dbReference type="OrthoDB" id="9802724at2"/>
<reference evidence="2 3" key="1">
    <citation type="submission" date="2018-12" db="EMBL/GenBank/DDBJ databases">
        <title>Mangrovimonas spongiae sp. nov., a novel member of the genus Mangrovimonas isolated from marine sponge.</title>
        <authorList>
            <person name="Zhuang L."/>
            <person name="Luo L."/>
        </authorList>
    </citation>
    <scope>NUCLEOTIDE SEQUENCE [LARGE SCALE GENOMIC DNA]</scope>
    <source>
        <strain evidence="2 3">HN-E26</strain>
    </source>
</reference>
<evidence type="ECO:0000259" key="1">
    <source>
        <dbReference type="Pfam" id="PF19580"/>
    </source>
</evidence>
<evidence type="ECO:0000313" key="3">
    <source>
        <dbReference type="Proteomes" id="UP000270620"/>
    </source>
</evidence>
<gene>
    <name evidence="2" type="ORF">EJA19_02275</name>
</gene>
<dbReference type="AlphaFoldDB" id="A0A3R9MJA6"/>
<dbReference type="InterPro" id="IPR005135">
    <property type="entry name" value="Endo/exonuclease/phosphatase"/>
</dbReference>
<keyword evidence="3" id="KW-1185">Reference proteome</keyword>
<dbReference type="RefSeq" id="WP_125466720.1">
    <property type="nucleotide sequence ID" value="NZ_RWBG01000001.1"/>
</dbReference>